<dbReference type="GO" id="GO:0008199">
    <property type="term" value="F:ferric iron binding"/>
    <property type="evidence" value="ECO:0007669"/>
    <property type="project" value="InterPro"/>
</dbReference>
<comment type="similarity">
    <text evidence="1 4">Belongs to the bacterioferritin family.</text>
</comment>
<evidence type="ECO:0000259" key="5">
    <source>
        <dbReference type="PROSITE" id="PS50905"/>
    </source>
</evidence>
<feature type="domain" description="Ferritin-like diiron" evidence="5">
    <location>
        <begin position="1"/>
        <end position="99"/>
    </location>
</feature>
<evidence type="ECO:0000256" key="3">
    <source>
        <dbReference type="ARBA" id="ARBA00023004"/>
    </source>
</evidence>
<dbReference type="Gene3D" id="1.20.1260.10">
    <property type="match status" value="1"/>
</dbReference>
<reference evidence="6 7" key="1">
    <citation type="submission" date="2017-05" db="EMBL/GenBank/DDBJ databases">
        <authorList>
            <person name="Song R."/>
            <person name="Chenine A.L."/>
            <person name="Ruprecht R.M."/>
        </authorList>
    </citation>
    <scope>NUCLEOTIDE SEQUENCE [LARGE SCALE GENOMIC DNA]</scope>
    <source>
        <strain evidence="6 7">CECT 8663</strain>
    </source>
</reference>
<evidence type="ECO:0000256" key="1">
    <source>
        <dbReference type="ARBA" id="ARBA00008093"/>
    </source>
</evidence>
<dbReference type="PRINTS" id="PR00601">
    <property type="entry name" value="BACFERRITIN"/>
</dbReference>
<protein>
    <recommendedName>
        <fullName evidence="4">Bacterioferritin</fullName>
    </recommendedName>
</protein>
<dbReference type="InterPro" id="IPR009040">
    <property type="entry name" value="Ferritin-like_diiron"/>
</dbReference>
<dbReference type="Pfam" id="PF00210">
    <property type="entry name" value="Ferritin"/>
    <property type="match status" value="1"/>
</dbReference>
<dbReference type="PROSITE" id="PS00549">
    <property type="entry name" value="BACTERIOFERRITIN"/>
    <property type="match status" value="1"/>
</dbReference>
<keyword evidence="7" id="KW-1185">Reference proteome</keyword>
<dbReference type="PROSITE" id="PS50905">
    <property type="entry name" value="FERRITIN_LIKE"/>
    <property type="match status" value="1"/>
</dbReference>
<dbReference type="GO" id="GO:0006826">
    <property type="term" value="P:iron ion transport"/>
    <property type="evidence" value="ECO:0007669"/>
    <property type="project" value="InterPro"/>
</dbReference>
<evidence type="ECO:0000313" key="7">
    <source>
        <dbReference type="Proteomes" id="UP000220836"/>
    </source>
</evidence>
<evidence type="ECO:0000313" key="6">
    <source>
        <dbReference type="EMBL" id="SMX49213.1"/>
    </source>
</evidence>
<keyword evidence="4" id="KW-0349">Heme</keyword>
<proteinExistence type="inferred from homology"/>
<dbReference type="Proteomes" id="UP000220836">
    <property type="component" value="Unassembled WGS sequence"/>
</dbReference>
<name>A0A238L2B0_9RHOB</name>
<dbReference type="InterPro" id="IPR012347">
    <property type="entry name" value="Ferritin-like"/>
</dbReference>
<evidence type="ECO:0000256" key="4">
    <source>
        <dbReference type="RuleBase" id="RU000623"/>
    </source>
</evidence>
<organism evidence="6 7">
    <name type="scientific">Pelagimonas varians</name>
    <dbReference type="NCBI Taxonomy" id="696760"/>
    <lineage>
        <taxon>Bacteria</taxon>
        <taxon>Pseudomonadati</taxon>
        <taxon>Pseudomonadota</taxon>
        <taxon>Alphaproteobacteria</taxon>
        <taxon>Rhodobacterales</taxon>
        <taxon>Roseobacteraceae</taxon>
        <taxon>Pelagimonas</taxon>
    </lineage>
</organism>
<dbReference type="SUPFAM" id="SSF47240">
    <property type="entry name" value="Ferritin-like"/>
    <property type="match status" value="1"/>
</dbReference>
<dbReference type="InterPro" id="IPR002024">
    <property type="entry name" value="Bacterioferritin"/>
</dbReference>
<keyword evidence="6" id="KW-0560">Oxidoreductase</keyword>
<dbReference type="EMBL" id="FXYH01000020">
    <property type="protein sequence ID" value="SMX49213.1"/>
    <property type="molecule type" value="Genomic_DNA"/>
</dbReference>
<gene>
    <name evidence="6" type="primary">bfr_4</name>
    <name evidence="6" type="ORF">PEV8663_04132</name>
</gene>
<evidence type="ECO:0000256" key="2">
    <source>
        <dbReference type="ARBA" id="ARBA00022434"/>
    </source>
</evidence>
<keyword evidence="2 4" id="KW-0409">Iron storage</keyword>
<keyword evidence="3 4" id="KW-0408">Iron</keyword>
<dbReference type="GO" id="GO:0006879">
    <property type="term" value="P:intracellular iron ion homeostasis"/>
    <property type="evidence" value="ECO:0007669"/>
    <property type="project" value="UniProtKB-KW"/>
</dbReference>
<comment type="function">
    <text evidence="4">Iron-storage protein.</text>
</comment>
<sequence length="99" mass="11271">MNGNKKVIVYLNDALRSVLNAVSQYWLHCRMQEDRGFGHMAKKSRDENIEEMKHADKNNARFLFLGGHPNLHKLAPLRIGQTPSETLSATWPQNTVRGA</sequence>
<keyword evidence="4" id="KW-0479">Metal-binding</keyword>
<dbReference type="GO" id="GO:0016491">
    <property type="term" value="F:oxidoreductase activity"/>
    <property type="evidence" value="ECO:0007669"/>
    <property type="project" value="UniProtKB-KW"/>
</dbReference>
<dbReference type="InterPro" id="IPR009078">
    <property type="entry name" value="Ferritin-like_SF"/>
</dbReference>
<accession>A0A238L2B0</accession>
<dbReference type="AlphaFoldDB" id="A0A238L2B0"/>
<dbReference type="InterPro" id="IPR008331">
    <property type="entry name" value="Ferritin_DPS_dom"/>
</dbReference>